<dbReference type="Proteomes" id="UP000281553">
    <property type="component" value="Unassembled WGS sequence"/>
</dbReference>
<accession>A0A3P7MWS6</accession>
<sequence>MVNTDKKQAGKGIMKYQALERAEGARNLQARRKQKRIKEMQKKKKQRPDFVKRAFLKRGQGEVERIKRAGPTHKRVRKQKNRERVFDFFELPE</sequence>
<name>A0A3P7MWS6_DIBLA</name>
<dbReference type="OrthoDB" id="10506019at2759"/>
<organism evidence="1 2">
    <name type="scientific">Dibothriocephalus latus</name>
    <name type="common">Fish tapeworm</name>
    <name type="synonym">Diphyllobothrium latum</name>
    <dbReference type="NCBI Taxonomy" id="60516"/>
    <lineage>
        <taxon>Eukaryota</taxon>
        <taxon>Metazoa</taxon>
        <taxon>Spiralia</taxon>
        <taxon>Lophotrochozoa</taxon>
        <taxon>Platyhelminthes</taxon>
        <taxon>Cestoda</taxon>
        <taxon>Eucestoda</taxon>
        <taxon>Diphyllobothriidea</taxon>
        <taxon>Diphyllobothriidae</taxon>
        <taxon>Dibothriocephalus</taxon>
    </lineage>
</organism>
<dbReference type="AlphaFoldDB" id="A0A3P7MWS6"/>
<dbReference type="EMBL" id="UYRU01080796">
    <property type="protein sequence ID" value="VDN31390.1"/>
    <property type="molecule type" value="Genomic_DNA"/>
</dbReference>
<keyword evidence="2" id="KW-1185">Reference proteome</keyword>
<evidence type="ECO:0000313" key="2">
    <source>
        <dbReference type="Proteomes" id="UP000281553"/>
    </source>
</evidence>
<protein>
    <submittedName>
        <fullName evidence="1">Uncharacterized protein</fullName>
    </submittedName>
</protein>
<gene>
    <name evidence="1" type="ORF">DILT_LOCUS15741</name>
</gene>
<evidence type="ECO:0000313" key="1">
    <source>
        <dbReference type="EMBL" id="VDN31390.1"/>
    </source>
</evidence>
<reference evidence="1 2" key="1">
    <citation type="submission" date="2018-11" db="EMBL/GenBank/DDBJ databases">
        <authorList>
            <consortium name="Pathogen Informatics"/>
        </authorList>
    </citation>
    <scope>NUCLEOTIDE SEQUENCE [LARGE SCALE GENOMIC DNA]</scope>
</reference>
<proteinExistence type="predicted"/>